<dbReference type="Gene3D" id="3.40.50.2000">
    <property type="entry name" value="Glycogen Phosphorylase B"/>
    <property type="match status" value="2"/>
</dbReference>
<evidence type="ECO:0000313" key="3">
    <source>
        <dbReference type="Proteomes" id="UP001168338"/>
    </source>
</evidence>
<dbReference type="CDD" id="cd03801">
    <property type="entry name" value="GT4_PimA-like"/>
    <property type="match status" value="1"/>
</dbReference>
<dbReference type="Pfam" id="PF00534">
    <property type="entry name" value="Glycos_transf_1"/>
    <property type="match status" value="1"/>
</dbReference>
<dbReference type="Proteomes" id="UP001168338">
    <property type="component" value="Unassembled WGS sequence"/>
</dbReference>
<protein>
    <submittedName>
        <fullName evidence="2">Glycosyltransferase family 4 protein</fullName>
    </submittedName>
</protein>
<evidence type="ECO:0000313" key="2">
    <source>
        <dbReference type="EMBL" id="MDN7026094.1"/>
    </source>
</evidence>
<proteinExistence type="predicted"/>
<dbReference type="PANTHER" id="PTHR12526">
    <property type="entry name" value="GLYCOSYLTRANSFERASE"/>
    <property type="match status" value="1"/>
</dbReference>
<reference evidence="2" key="1">
    <citation type="submission" date="2019-05" db="EMBL/GenBank/DDBJ databases">
        <title>Methanoculleus sp. FWC-SCC1, a methanogenic archaeon isolated from deep marine cold seep.</title>
        <authorList>
            <person name="Chen Y.-W."/>
            <person name="Chen S.-C."/>
            <person name="Teng N.-H."/>
            <person name="Lai M.-C."/>
        </authorList>
    </citation>
    <scope>NUCLEOTIDE SEQUENCE</scope>
    <source>
        <strain evidence="2">FWC-SCC1</strain>
    </source>
</reference>
<dbReference type="RefSeq" id="WP_301665299.1">
    <property type="nucleotide sequence ID" value="NZ_VCYH01000014.1"/>
</dbReference>
<dbReference type="EMBL" id="VCYH01000014">
    <property type="protein sequence ID" value="MDN7026094.1"/>
    <property type="molecule type" value="Genomic_DNA"/>
</dbReference>
<feature type="domain" description="Glycosyl transferase family 1" evidence="1">
    <location>
        <begin position="191"/>
        <end position="344"/>
    </location>
</feature>
<sequence>MKRSGIGIITFPLSTSGTTPLSHLVAVMDALSDDLYLITGNEGYKAFRDDSRVTVFGVSHEYTESVLQKIARYVHAQVMMSRAVLKVGRDAGTWVFFIGGEGLVLPMLAAKVVGARTAIGLAGVPSRDPAAGDENLAGSLTLLSSINFRLADAIIVYSERIIADRGLEEYAPKIAVAHEHYLDFDLFCDAKPFEERQTLVGYVGRLSEVKGIFNLIEAIPGVLKERDDVTFVIVGEGPQRGRVEEYLAGYDLAGRVRLPGWVPHADLPGVLGDLKLLVVPSYSEGLPNVVLEAMACGTPVLATPVGSVPDIIRDGETGFLLQDNTPGRIADAILACLARPDLAEVAARGRDAVRGAFTFAEAVRKYRAALAAAEGKH</sequence>
<organism evidence="2 3">
    <name type="scientific">Methanoculleus frigidifontis</name>
    <dbReference type="NCBI Taxonomy" id="2584085"/>
    <lineage>
        <taxon>Archaea</taxon>
        <taxon>Methanobacteriati</taxon>
        <taxon>Methanobacteriota</taxon>
        <taxon>Stenosarchaea group</taxon>
        <taxon>Methanomicrobia</taxon>
        <taxon>Methanomicrobiales</taxon>
        <taxon>Methanomicrobiaceae</taxon>
        <taxon>Methanoculleus</taxon>
    </lineage>
</organism>
<comment type="caution">
    <text evidence="2">The sequence shown here is derived from an EMBL/GenBank/DDBJ whole genome shotgun (WGS) entry which is preliminary data.</text>
</comment>
<dbReference type="SUPFAM" id="SSF53756">
    <property type="entry name" value="UDP-Glycosyltransferase/glycogen phosphorylase"/>
    <property type="match status" value="1"/>
</dbReference>
<dbReference type="PANTHER" id="PTHR12526:SF638">
    <property type="entry name" value="SPORE COAT PROTEIN SA"/>
    <property type="match status" value="1"/>
</dbReference>
<evidence type="ECO:0000259" key="1">
    <source>
        <dbReference type="Pfam" id="PF00534"/>
    </source>
</evidence>
<dbReference type="InterPro" id="IPR001296">
    <property type="entry name" value="Glyco_trans_1"/>
</dbReference>
<keyword evidence="3" id="KW-1185">Reference proteome</keyword>
<name>A0ABT8MDS5_9EURY</name>
<gene>
    <name evidence="2" type="ORF">FGU65_14590</name>
</gene>
<accession>A0ABT8MDS5</accession>